<dbReference type="Gene3D" id="3.40.50.12500">
    <property type="match status" value="1"/>
</dbReference>
<comment type="similarity">
    <text evidence="1">Belongs to the HyuE racemase family.</text>
</comment>
<dbReference type="Proteomes" id="UP000249393">
    <property type="component" value="Unassembled WGS sequence"/>
</dbReference>
<name>A0A2W5X7H1_9CAUL</name>
<evidence type="ECO:0000313" key="3">
    <source>
        <dbReference type="Proteomes" id="UP000249393"/>
    </source>
</evidence>
<dbReference type="EMBL" id="QFQZ01000003">
    <property type="protein sequence ID" value="PZR36924.1"/>
    <property type="molecule type" value="Genomic_DNA"/>
</dbReference>
<accession>A0A2W5X7H1</accession>
<dbReference type="PANTHER" id="PTHR28047">
    <property type="entry name" value="PROTEIN DCG1"/>
    <property type="match status" value="1"/>
</dbReference>
<dbReference type="AlphaFoldDB" id="A0A2W5X7H1"/>
<evidence type="ECO:0000313" key="2">
    <source>
        <dbReference type="EMBL" id="PZR36924.1"/>
    </source>
</evidence>
<dbReference type="Pfam" id="PF01177">
    <property type="entry name" value="Asp_Glu_race"/>
    <property type="match status" value="1"/>
</dbReference>
<dbReference type="PANTHER" id="PTHR28047:SF5">
    <property type="entry name" value="PROTEIN DCG1"/>
    <property type="match status" value="1"/>
</dbReference>
<evidence type="ECO:0008006" key="4">
    <source>
        <dbReference type="Google" id="ProtNLM"/>
    </source>
</evidence>
<organism evidence="2 3">
    <name type="scientific">Caulobacter segnis</name>
    <dbReference type="NCBI Taxonomy" id="88688"/>
    <lineage>
        <taxon>Bacteria</taxon>
        <taxon>Pseudomonadati</taxon>
        <taxon>Pseudomonadota</taxon>
        <taxon>Alphaproteobacteria</taxon>
        <taxon>Caulobacterales</taxon>
        <taxon>Caulobacteraceae</taxon>
        <taxon>Caulobacter</taxon>
    </lineage>
</organism>
<dbReference type="InterPro" id="IPR015942">
    <property type="entry name" value="Asp/Glu/hydantoin_racemase"/>
</dbReference>
<sequence>MAEIRIALAGAVANPLTGAVAPELSAAFPDGVRLIAYPSRAPVFPYTPLDRAMQVLGHVEAAERARADGCDAVVLDTFGDYGLDILRDSLGIPVVGCGDAALEAAARLGRTFGLVTTWPRSMDFIIKRVLRDSGLEAACRAIRTIGGEDDLADVSEPGGYLARIAAGEASLMARLDAACRATLEQGGAEVIVLGCTCLSPVAAVIAARSGLPVVNPRLAGVRRAIDIVALDETRGRPAFRPESLRVLEDMLDAVSLTPPEACPTCIGDPVDPEPQLSEGA</sequence>
<protein>
    <recommendedName>
        <fullName evidence="4">Hydantoin racemase</fullName>
    </recommendedName>
</protein>
<dbReference type="InterPro" id="IPR053714">
    <property type="entry name" value="Iso_Racemase_Enz_sf"/>
</dbReference>
<proteinExistence type="inferred from homology"/>
<comment type="caution">
    <text evidence="2">The sequence shown here is derived from an EMBL/GenBank/DDBJ whole genome shotgun (WGS) entry which is preliminary data.</text>
</comment>
<evidence type="ECO:0000256" key="1">
    <source>
        <dbReference type="ARBA" id="ARBA00038414"/>
    </source>
</evidence>
<dbReference type="RefSeq" id="WP_304273352.1">
    <property type="nucleotide sequence ID" value="NZ_QFQZ01000003.1"/>
</dbReference>
<dbReference type="GO" id="GO:0047661">
    <property type="term" value="F:amino-acid racemase activity"/>
    <property type="evidence" value="ECO:0007669"/>
    <property type="project" value="InterPro"/>
</dbReference>
<reference evidence="2 3" key="1">
    <citation type="submission" date="2017-08" db="EMBL/GenBank/DDBJ databases">
        <title>Infants hospitalized years apart are colonized by the same room-sourced microbial strains.</title>
        <authorList>
            <person name="Brooks B."/>
            <person name="Olm M.R."/>
            <person name="Firek B.A."/>
            <person name="Baker R."/>
            <person name="Thomas B.C."/>
            <person name="Morowitz M.J."/>
            <person name="Banfield J.F."/>
        </authorList>
    </citation>
    <scope>NUCLEOTIDE SEQUENCE [LARGE SCALE GENOMIC DNA]</scope>
    <source>
        <strain evidence="2">S2_003_000_R2_4</strain>
    </source>
</reference>
<gene>
    <name evidence="2" type="ORF">DI526_01640</name>
</gene>
<dbReference type="InterPro" id="IPR052186">
    <property type="entry name" value="Hydantoin_racemase-like"/>
</dbReference>